<keyword evidence="4" id="KW-0509">mRNA transport</keyword>
<comment type="subcellular location">
    <subcellularLocation>
        <location evidence="1">Nucleus envelope</location>
    </subcellularLocation>
    <subcellularLocation>
        <location evidence="4">Nucleus</location>
        <location evidence="4">Nuclear pore complex</location>
    </subcellularLocation>
</comment>
<keyword evidence="4" id="KW-0472">Membrane</keyword>
<dbReference type="EMBL" id="LN731212">
    <property type="protein sequence ID" value="CEP14401.1"/>
    <property type="molecule type" value="Genomic_DNA"/>
</dbReference>
<keyword evidence="4" id="KW-0906">Nuclear pore complex</keyword>
<evidence type="ECO:0000256" key="4">
    <source>
        <dbReference type="RuleBase" id="RU364035"/>
    </source>
</evidence>
<dbReference type="GO" id="GO:0006606">
    <property type="term" value="P:protein import into nucleus"/>
    <property type="evidence" value="ECO:0007669"/>
    <property type="project" value="TreeGrafter"/>
</dbReference>
<keyword evidence="4" id="KW-0653">Protein transport</keyword>
<reference evidence="5 6" key="1">
    <citation type="submission" date="2014-09" db="EMBL/GenBank/DDBJ databases">
        <authorList>
            <person name="Ellenberger Sabrina"/>
        </authorList>
    </citation>
    <scope>NUCLEOTIDE SEQUENCE [LARGE SCALE GENOMIC DNA]</scope>
    <source>
        <strain evidence="5 6">CBS 412.66</strain>
    </source>
</reference>
<protein>
    <recommendedName>
        <fullName evidence="4">Nuclear pore protein</fullName>
    </recommendedName>
</protein>
<dbReference type="InterPro" id="IPR007231">
    <property type="entry name" value="Nucleoporin_int_Nup93/Nic96"/>
</dbReference>
<accession>A0A0B7NHJ7</accession>
<keyword evidence="3 4" id="KW-0539">Nucleus</keyword>
<evidence type="ECO:0000313" key="6">
    <source>
        <dbReference type="Proteomes" id="UP000054107"/>
    </source>
</evidence>
<dbReference type="GO" id="GO:0016973">
    <property type="term" value="P:poly(A)+ mRNA export from nucleus"/>
    <property type="evidence" value="ECO:0007669"/>
    <property type="project" value="TreeGrafter"/>
</dbReference>
<evidence type="ECO:0000313" key="5">
    <source>
        <dbReference type="EMBL" id="CEP14401.1"/>
    </source>
</evidence>
<gene>
    <name evidence="5" type="primary">PARPA_08581.1 scaffold 33405</name>
</gene>
<dbReference type="Proteomes" id="UP000054107">
    <property type="component" value="Unassembled WGS sequence"/>
</dbReference>
<dbReference type="GO" id="GO:0005643">
    <property type="term" value="C:nuclear pore"/>
    <property type="evidence" value="ECO:0007669"/>
    <property type="project" value="UniProtKB-SubCell"/>
</dbReference>
<dbReference type="AlphaFoldDB" id="A0A0B7NHJ7"/>
<dbReference type="Pfam" id="PF04097">
    <property type="entry name" value="Nic96"/>
    <property type="match status" value="1"/>
</dbReference>
<proteinExistence type="inferred from homology"/>
<name>A0A0B7NHJ7_9FUNG</name>
<keyword evidence="4" id="KW-0811">Translocation</keyword>
<evidence type="ECO:0000256" key="2">
    <source>
        <dbReference type="ARBA" id="ARBA00010186"/>
    </source>
</evidence>
<sequence>MYDSSKLQHDLNQLGTETTLITSKIDAFSNGNNVTGHHFLAQGGANTHENSQNLKDIDTRFTFQPTQMIKKTNVEAYLKQVQETYMAETVDESRCKTRQRVLDNMNEQRNKHWHLKKTTIFQEWDLEENNKVFGRFGISKDSQRLQSMKEQKKAYAAAVKEVNEKRITEQSIPIVDMFTKLSKSASCTNSQRVSMDASWDIISYLTCEKNDRIYGAYMNNKYDTYKILNMKQRLIKASRSYLESQFVSVVNETLKKNAAAANVGGSLSRKHRLNAYMKLRFKDSKSSSWDNANLEVYDNIPVWLFTYLLIRCGYYDLAVEFVEEKAQHFNHAPEFRVVFNEFCANTDFDVSEENRIRISQQYQSMKYSNRSQDPYKILLYKIIGRCELQHKTEDVVTIIEDSLWLQLMLVRETSKDLETDRQVYRLSEFQDIVRQADHTKYDKDGLNPWFYFNMLLLSLQFEKAVDYLHGYEEFRVQAVHLGIVFVYYGLAQIPSKPNNNIYNILDSKLETSASLNYTGMISQYIRTFSPDECNDALQYLYLLTLYPDQEMYTYCYEKLAHQIVQCTNFKDILGDKTAYRAGLIDKYKLLLDFHPYNNKYERLILNPIANTFQNIGRYMDSVYVFELLGSYREAFKVLNREIYRAITGFNSSDQTDLPIHFMQDLASFCADTCAKHNKNCSLQDLDIVKTHTILLDFLRATLENHFKNLDKAVGYIKRTDVLPPQSNFYVVKKYVDNFQHLDDFVRNLLPYIILIALEEKSNCVPISTFLTLGEIQMPTSLQKRIDQ</sequence>
<keyword evidence="6" id="KW-1185">Reference proteome</keyword>
<evidence type="ECO:0000256" key="3">
    <source>
        <dbReference type="ARBA" id="ARBA00023242"/>
    </source>
</evidence>
<dbReference type="PANTHER" id="PTHR11225:SF4">
    <property type="entry name" value="NUCLEAR PORE COMPLEX PROTEIN NUP93"/>
    <property type="match status" value="1"/>
</dbReference>
<organism evidence="5 6">
    <name type="scientific">Parasitella parasitica</name>
    <dbReference type="NCBI Taxonomy" id="35722"/>
    <lineage>
        <taxon>Eukaryota</taxon>
        <taxon>Fungi</taxon>
        <taxon>Fungi incertae sedis</taxon>
        <taxon>Mucoromycota</taxon>
        <taxon>Mucoromycotina</taxon>
        <taxon>Mucoromycetes</taxon>
        <taxon>Mucorales</taxon>
        <taxon>Mucorineae</taxon>
        <taxon>Mucoraceae</taxon>
        <taxon>Parasitella</taxon>
    </lineage>
</organism>
<dbReference type="PANTHER" id="PTHR11225">
    <property type="entry name" value="NUCLEAR PORE COMPLEX PROTEIN NUP93 NUCLEOPORIN NUP93 DEAD EYE PROTEIN"/>
    <property type="match status" value="1"/>
</dbReference>
<comment type="similarity">
    <text evidence="2 4">Belongs to the nucleoporin interacting component (NIC) family.</text>
</comment>
<keyword evidence="4" id="KW-0813">Transport</keyword>
<dbReference type="GO" id="GO:0017056">
    <property type="term" value="F:structural constituent of nuclear pore"/>
    <property type="evidence" value="ECO:0007669"/>
    <property type="project" value="InterPro"/>
</dbReference>
<dbReference type="STRING" id="35722.A0A0B7NHJ7"/>
<dbReference type="OrthoDB" id="1918363at2759"/>
<evidence type="ECO:0000256" key="1">
    <source>
        <dbReference type="ARBA" id="ARBA00004259"/>
    </source>
</evidence>